<gene>
    <name evidence="1" type="ORF">HHI36_019227</name>
</gene>
<accession>A0ABD2P292</accession>
<keyword evidence="2" id="KW-1185">Reference proteome</keyword>
<dbReference type="EMBL" id="JABFTP020000165">
    <property type="protein sequence ID" value="KAL3285103.1"/>
    <property type="molecule type" value="Genomic_DNA"/>
</dbReference>
<protein>
    <submittedName>
        <fullName evidence="1">Uncharacterized protein</fullName>
    </submittedName>
</protein>
<name>A0ABD2P292_9CUCU</name>
<dbReference type="InterPro" id="IPR026983">
    <property type="entry name" value="DHC"/>
</dbReference>
<sequence>METPFVGLKARGNVEDWLGKVEESMVISLRRIMKGALSDYQQRSRTEWVTRHPSQVVLAVSQIMWAKGVHDVLDKVDEYKHKRLDLYLKRCIGDLNDLAVLIRSDLPKVTRLILIALITIDVHARDTLANIAAKKINDW</sequence>
<dbReference type="Gene3D" id="1.20.58.1120">
    <property type="match status" value="1"/>
</dbReference>
<evidence type="ECO:0000313" key="1">
    <source>
        <dbReference type="EMBL" id="KAL3285103.1"/>
    </source>
</evidence>
<dbReference type="PANTHER" id="PTHR22878:SF68">
    <property type="entry name" value="DYNEIN HEAVY CHAIN 6, AXONEMAL-LIKE"/>
    <property type="match status" value="1"/>
</dbReference>
<comment type="caution">
    <text evidence="1">The sequence shown here is derived from an EMBL/GenBank/DDBJ whole genome shotgun (WGS) entry which is preliminary data.</text>
</comment>
<proteinExistence type="predicted"/>
<dbReference type="Proteomes" id="UP001516400">
    <property type="component" value="Unassembled WGS sequence"/>
</dbReference>
<dbReference type="AlphaFoldDB" id="A0ABD2P292"/>
<reference evidence="1 2" key="1">
    <citation type="journal article" date="2021" name="BMC Biol.">
        <title>Horizontally acquired antibacterial genes associated with adaptive radiation of ladybird beetles.</title>
        <authorList>
            <person name="Li H.S."/>
            <person name="Tang X.F."/>
            <person name="Huang Y.H."/>
            <person name="Xu Z.Y."/>
            <person name="Chen M.L."/>
            <person name="Du X.Y."/>
            <person name="Qiu B.Y."/>
            <person name="Chen P.T."/>
            <person name="Zhang W."/>
            <person name="Slipinski A."/>
            <person name="Escalona H.E."/>
            <person name="Waterhouse R.M."/>
            <person name="Zwick A."/>
            <person name="Pang H."/>
        </authorList>
    </citation>
    <scope>NUCLEOTIDE SEQUENCE [LARGE SCALE GENOMIC DNA]</scope>
    <source>
        <strain evidence="1">SYSU2018</strain>
    </source>
</reference>
<dbReference type="PANTHER" id="PTHR22878">
    <property type="entry name" value="DYNEIN HEAVY CHAIN 6, AXONEMAL-LIKE-RELATED"/>
    <property type="match status" value="1"/>
</dbReference>
<organism evidence="1 2">
    <name type="scientific">Cryptolaemus montrouzieri</name>
    <dbReference type="NCBI Taxonomy" id="559131"/>
    <lineage>
        <taxon>Eukaryota</taxon>
        <taxon>Metazoa</taxon>
        <taxon>Ecdysozoa</taxon>
        <taxon>Arthropoda</taxon>
        <taxon>Hexapoda</taxon>
        <taxon>Insecta</taxon>
        <taxon>Pterygota</taxon>
        <taxon>Neoptera</taxon>
        <taxon>Endopterygota</taxon>
        <taxon>Coleoptera</taxon>
        <taxon>Polyphaga</taxon>
        <taxon>Cucujiformia</taxon>
        <taxon>Coccinelloidea</taxon>
        <taxon>Coccinellidae</taxon>
        <taxon>Scymninae</taxon>
        <taxon>Scymnini</taxon>
        <taxon>Cryptolaemus</taxon>
    </lineage>
</organism>
<evidence type="ECO:0000313" key="2">
    <source>
        <dbReference type="Proteomes" id="UP001516400"/>
    </source>
</evidence>